<dbReference type="CDD" id="cd03384">
    <property type="entry name" value="PAP2_wunen"/>
    <property type="match status" value="1"/>
</dbReference>
<evidence type="ECO:0000313" key="9">
    <source>
        <dbReference type="WBParaSite" id="ALUE_0001757801-mRNA-1"/>
    </source>
</evidence>
<comment type="similarity">
    <text evidence="2">Belongs to the PA-phosphatase related phosphoesterase family.</text>
</comment>
<feature type="domain" description="Phosphatidic acid phosphatase type 2/haloperoxidase" evidence="7">
    <location>
        <begin position="129"/>
        <end position="274"/>
    </location>
</feature>
<dbReference type="Pfam" id="PF01569">
    <property type="entry name" value="PAP2"/>
    <property type="match status" value="1"/>
</dbReference>
<dbReference type="GO" id="GO:0007165">
    <property type="term" value="P:signal transduction"/>
    <property type="evidence" value="ECO:0007669"/>
    <property type="project" value="TreeGrafter"/>
</dbReference>
<evidence type="ECO:0000256" key="4">
    <source>
        <dbReference type="ARBA" id="ARBA00022989"/>
    </source>
</evidence>
<comment type="subcellular location">
    <subcellularLocation>
        <location evidence="1">Membrane</location>
        <topology evidence="1">Multi-pass membrane protein</topology>
    </subcellularLocation>
</comment>
<evidence type="ECO:0000256" key="3">
    <source>
        <dbReference type="ARBA" id="ARBA00022692"/>
    </source>
</evidence>
<dbReference type="Gene3D" id="1.20.144.10">
    <property type="entry name" value="Phosphatidic acid phosphatase type 2/haloperoxidase"/>
    <property type="match status" value="1"/>
</dbReference>
<protein>
    <submittedName>
        <fullName evidence="9">AcidPPc domain-containing protein</fullName>
    </submittedName>
</protein>
<dbReference type="GO" id="GO:0008195">
    <property type="term" value="F:phosphatidate phosphatase activity"/>
    <property type="evidence" value="ECO:0007669"/>
    <property type="project" value="TreeGrafter"/>
</dbReference>
<dbReference type="PANTHER" id="PTHR10165:SF103">
    <property type="entry name" value="PHOSPHOLIPID PHOSPHATASE HOMOLOG 1.2 HOMOLOG"/>
    <property type="match status" value="1"/>
</dbReference>
<evidence type="ECO:0000256" key="5">
    <source>
        <dbReference type="ARBA" id="ARBA00023136"/>
    </source>
</evidence>
<feature type="transmembrane region" description="Helical" evidence="6">
    <location>
        <begin position="71"/>
        <end position="92"/>
    </location>
</feature>
<evidence type="ECO:0000256" key="2">
    <source>
        <dbReference type="ARBA" id="ARBA00008816"/>
    </source>
</evidence>
<organism evidence="8 9">
    <name type="scientific">Ascaris lumbricoides</name>
    <name type="common">Giant roundworm</name>
    <dbReference type="NCBI Taxonomy" id="6252"/>
    <lineage>
        <taxon>Eukaryota</taxon>
        <taxon>Metazoa</taxon>
        <taxon>Ecdysozoa</taxon>
        <taxon>Nematoda</taxon>
        <taxon>Chromadorea</taxon>
        <taxon>Rhabditida</taxon>
        <taxon>Spirurina</taxon>
        <taxon>Ascaridomorpha</taxon>
        <taxon>Ascaridoidea</taxon>
        <taxon>Ascarididae</taxon>
        <taxon>Ascaris</taxon>
    </lineage>
</organism>
<dbReference type="InterPro" id="IPR043216">
    <property type="entry name" value="PAP-like"/>
</dbReference>
<evidence type="ECO:0000313" key="8">
    <source>
        <dbReference type="Proteomes" id="UP000036681"/>
    </source>
</evidence>
<evidence type="ECO:0000259" key="7">
    <source>
        <dbReference type="SMART" id="SM00014"/>
    </source>
</evidence>
<dbReference type="GO" id="GO:0046839">
    <property type="term" value="P:phospholipid dephosphorylation"/>
    <property type="evidence" value="ECO:0007669"/>
    <property type="project" value="TreeGrafter"/>
</dbReference>
<keyword evidence="8" id="KW-1185">Reference proteome</keyword>
<dbReference type="WBParaSite" id="ALUE_0001757801-mRNA-1">
    <property type="protein sequence ID" value="ALUE_0001757801-mRNA-1"/>
    <property type="gene ID" value="ALUE_0001757801"/>
</dbReference>
<name>A0A0M3IGV6_ASCLU</name>
<dbReference type="SUPFAM" id="SSF48317">
    <property type="entry name" value="Acid phosphatase/Vanadium-dependent haloperoxidase"/>
    <property type="match status" value="1"/>
</dbReference>
<dbReference type="SMART" id="SM00014">
    <property type="entry name" value="acidPPc"/>
    <property type="match status" value="1"/>
</dbReference>
<keyword evidence="4 6" id="KW-1133">Transmembrane helix</keyword>
<evidence type="ECO:0000256" key="6">
    <source>
        <dbReference type="SAM" id="Phobius"/>
    </source>
</evidence>
<feature type="transmembrane region" description="Helical" evidence="6">
    <location>
        <begin position="26"/>
        <end position="51"/>
    </location>
</feature>
<dbReference type="PANTHER" id="PTHR10165">
    <property type="entry name" value="LIPID PHOSPHATE PHOSPHATASE"/>
    <property type="match status" value="1"/>
</dbReference>
<feature type="transmembrane region" description="Helical" evidence="6">
    <location>
        <begin position="121"/>
        <end position="142"/>
    </location>
</feature>
<dbReference type="InterPro" id="IPR036938">
    <property type="entry name" value="PAP2/HPO_sf"/>
</dbReference>
<sequence>MQSQSGTPSSSNASDGNTRNIAIGPLIFDCAICAVVAFLFCAIPELAIQPYRRGFFCDDDSIRYPYKGNTIPTFALVFILIAVIIITVWRFVAGVETFRVIRLSKNDISVYRLKGRDVHRLFVRFCAYAAHCVLGTLVSVIVCQITKYAVGRLRPHFISVCDPDINMTACAISHEYITDYICNGKSESRIRDARLSFFSGHATTAMCVAVFCVLYLQARLPRRMYGISLLPLFQTILIGGALLIGYSRISDNMHHWSDVLVGFLIGATVGFLSAVYFAQLFKRRNAIYKSEEQLPLVDTELGITNNARRTSAMLSYSTANGGTVMATTCVPLTSERSAQLSL</sequence>
<keyword evidence="5 6" id="KW-0472">Membrane</keyword>
<dbReference type="GO" id="GO:0005886">
    <property type="term" value="C:plasma membrane"/>
    <property type="evidence" value="ECO:0007669"/>
    <property type="project" value="TreeGrafter"/>
</dbReference>
<dbReference type="AlphaFoldDB" id="A0A0M3IGV6"/>
<feature type="transmembrane region" description="Helical" evidence="6">
    <location>
        <begin position="228"/>
        <end position="247"/>
    </location>
</feature>
<keyword evidence="3 6" id="KW-0812">Transmembrane</keyword>
<evidence type="ECO:0000256" key="1">
    <source>
        <dbReference type="ARBA" id="ARBA00004141"/>
    </source>
</evidence>
<dbReference type="GO" id="GO:0006644">
    <property type="term" value="P:phospholipid metabolic process"/>
    <property type="evidence" value="ECO:0007669"/>
    <property type="project" value="InterPro"/>
</dbReference>
<accession>A0A0M3IGV6</accession>
<dbReference type="InterPro" id="IPR000326">
    <property type="entry name" value="PAP2/HPO"/>
</dbReference>
<proteinExistence type="inferred from homology"/>
<feature type="transmembrane region" description="Helical" evidence="6">
    <location>
        <begin position="259"/>
        <end position="281"/>
    </location>
</feature>
<reference evidence="9" key="1">
    <citation type="submission" date="2017-02" db="UniProtKB">
        <authorList>
            <consortium name="WormBaseParasite"/>
        </authorList>
    </citation>
    <scope>IDENTIFICATION</scope>
</reference>
<feature type="transmembrane region" description="Helical" evidence="6">
    <location>
        <begin position="195"/>
        <end position="216"/>
    </location>
</feature>
<dbReference type="Proteomes" id="UP000036681">
    <property type="component" value="Unplaced"/>
</dbReference>